<keyword evidence="3" id="KW-1185">Reference proteome</keyword>
<accession>A0A495DT62</accession>
<keyword evidence="1" id="KW-0472">Membrane</keyword>
<evidence type="ECO:0000313" key="3">
    <source>
        <dbReference type="Proteomes" id="UP000269412"/>
    </source>
</evidence>
<dbReference type="RefSeq" id="WP_121069380.1">
    <property type="nucleotide sequence ID" value="NZ_RBIQ01000015.1"/>
</dbReference>
<keyword evidence="1" id="KW-1133">Transmembrane helix</keyword>
<organism evidence="2 3">
    <name type="scientific">Maribacter vaceletii</name>
    <dbReference type="NCBI Taxonomy" id="1206816"/>
    <lineage>
        <taxon>Bacteria</taxon>
        <taxon>Pseudomonadati</taxon>
        <taxon>Bacteroidota</taxon>
        <taxon>Flavobacteriia</taxon>
        <taxon>Flavobacteriales</taxon>
        <taxon>Flavobacteriaceae</taxon>
        <taxon>Maribacter</taxon>
    </lineage>
</organism>
<dbReference type="EMBL" id="RBIQ01000015">
    <property type="protein sequence ID" value="RKR06438.1"/>
    <property type="molecule type" value="Genomic_DNA"/>
</dbReference>
<sequence length="873" mass="101401">MKANNKAYLGEILSNYLSHYYKDSNSFLSLISNYGHFRKLRVTKSEHRLLSSIFESGKAIEPSNQRDFNKSDDIIDLNKDKVVRSEVLELIFRIMQDYPNLFNKHEIILKGIVIIRMKDFIKLFYSQKSTESINECRFDKKKNLTSVKSHYALDISHRNINLDLIFKDCTFCGGIDISDSNFKSFVIDNCEIGQTNDTSISNEVKSNHYNSVEYSINARRTTFKGILKLSSNKIRKTCDGTIELSNINSKSRIEFTSLIISNISLTSANAKNIELNTCEINGQVNFTDFNCYSININNCYIHNTDYGIDLSQAIIGYFHIYQTYVIGGIDITRCNINNHFGVQNSFITSRCFLSQNYSLDKSSAIEGYNARITEIYIRNGTVLLGSLDLQEITVDNIYLSRSRIVSYAKLPAVDLSLSTVKGNIYFGLTISDFKSLLDDYNAENRYFNFGHKVYLQNNSFDFNSEMYEGLFPEGKDEKKNKFKNETDIKLEDDQLYKVLLEGEKQIYKKTLEWEKQINKELRKGDKQISKKDIIGLEVQNVSKLFEKNLKKYKLNRIDLDYSLFIGGINCSSMTVEKSVYTKSAIFLDGFTYRQTQNSNINNQQLFHTIPSSIDFSNTTIGQDLYLQSLKLKSPNCLSNDTYFQFLPLVEKLILKSTTVTRLHLSFNEKLYENHINNIDKPHPWDVFGLKYDFLVTRRNDSYTRDNIKKSDWFRDDPESYEAIQPYEQMASSFLNRGKFVDSIEMQIKGKRRLAKKNKKPFEMLLFWLINIFVKLGLPSSRAFITLSIIFFFQLIVWIPCFDWSVIPHIIDQMIPLNILDYKPSEELIFKAQSNSITKWILNDTVSLFINIFSYIFFTMFIIGLSRITKKDKL</sequence>
<reference evidence="2 3" key="1">
    <citation type="submission" date="2018-10" db="EMBL/GenBank/DDBJ databases">
        <title>Genomic Encyclopedia of Archaeal and Bacterial Type Strains, Phase II (KMG-II): from individual species to whole genera.</title>
        <authorList>
            <person name="Goeker M."/>
        </authorList>
    </citation>
    <scope>NUCLEOTIDE SEQUENCE [LARGE SCALE GENOMIC DNA]</scope>
    <source>
        <strain evidence="2 3">DSM 25230</strain>
    </source>
</reference>
<name>A0A495DT62_9FLAO</name>
<evidence type="ECO:0000313" key="2">
    <source>
        <dbReference type="EMBL" id="RKR06438.1"/>
    </source>
</evidence>
<gene>
    <name evidence="2" type="ORF">CLV91_3398</name>
</gene>
<evidence type="ECO:0000256" key="1">
    <source>
        <dbReference type="SAM" id="Phobius"/>
    </source>
</evidence>
<comment type="caution">
    <text evidence="2">The sequence shown here is derived from an EMBL/GenBank/DDBJ whole genome shotgun (WGS) entry which is preliminary data.</text>
</comment>
<dbReference type="OrthoDB" id="1493947at2"/>
<feature type="transmembrane region" description="Helical" evidence="1">
    <location>
        <begin position="784"/>
        <end position="806"/>
    </location>
</feature>
<keyword evidence="1" id="KW-0812">Transmembrane</keyword>
<feature type="transmembrane region" description="Helical" evidence="1">
    <location>
        <begin position="760"/>
        <end position="777"/>
    </location>
</feature>
<dbReference type="AlphaFoldDB" id="A0A495DT62"/>
<proteinExistence type="predicted"/>
<feature type="transmembrane region" description="Helical" evidence="1">
    <location>
        <begin position="847"/>
        <end position="867"/>
    </location>
</feature>
<dbReference type="Proteomes" id="UP000269412">
    <property type="component" value="Unassembled WGS sequence"/>
</dbReference>
<protein>
    <submittedName>
        <fullName evidence="2">Uncharacterized protein</fullName>
    </submittedName>
</protein>